<feature type="domain" description="Peptidoglycan beta-N-acetylmuramidase NamZ C-terminal" evidence="2">
    <location>
        <begin position="231"/>
        <end position="388"/>
    </location>
</feature>
<dbReference type="InterPro" id="IPR008302">
    <property type="entry name" value="NamZ"/>
</dbReference>
<dbReference type="EMBL" id="JBHSQV010000166">
    <property type="protein sequence ID" value="MFC5987566.1"/>
    <property type="molecule type" value="Genomic_DNA"/>
</dbReference>
<dbReference type="Gene3D" id="3.40.50.12170">
    <property type="entry name" value="Uncharacterised protein PF07075, DUF1343"/>
    <property type="match status" value="1"/>
</dbReference>
<comment type="caution">
    <text evidence="3">The sequence shown here is derived from an EMBL/GenBank/DDBJ whole genome shotgun (WGS) entry which is preliminary data.</text>
</comment>
<keyword evidence="4" id="KW-1185">Reference proteome</keyword>
<dbReference type="Pfam" id="PF20732">
    <property type="entry name" value="NamZ_C"/>
    <property type="match status" value="1"/>
</dbReference>
<gene>
    <name evidence="3" type="ORF">ACFPXP_14260</name>
</gene>
<name>A0ABW1IRB5_9BACL</name>
<dbReference type="RefSeq" id="WP_379894969.1">
    <property type="nucleotide sequence ID" value="NZ_CBCSCT010000034.1"/>
</dbReference>
<protein>
    <submittedName>
        <fullName evidence="3">Exo-beta-N-acetylmuramidase NamZ domain-containing protein</fullName>
    </submittedName>
</protein>
<feature type="domain" description="Peptidoglycan beta-N-acetylmuramidase NamZ N-terminal" evidence="1">
    <location>
        <begin position="25"/>
        <end position="226"/>
    </location>
</feature>
<evidence type="ECO:0000259" key="1">
    <source>
        <dbReference type="Pfam" id="PF07075"/>
    </source>
</evidence>
<dbReference type="Pfam" id="PF07075">
    <property type="entry name" value="NamZ_N"/>
    <property type="match status" value="1"/>
</dbReference>
<evidence type="ECO:0000259" key="2">
    <source>
        <dbReference type="Pfam" id="PF20732"/>
    </source>
</evidence>
<dbReference type="InterPro" id="IPR048502">
    <property type="entry name" value="NamZ_N"/>
</dbReference>
<dbReference type="InterPro" id="IPR048503">
    <property type="entry name" value="NamZ_C"/>
</dbReference>
<reference evidence="4" key="1">
    <citation type="journal article" date="2019" name="Int. J. Syst. Evol. Microbiol.">
        <title>The Global Catalogue of Microorganisms (GCM) 10K type strain sequencing project: providing services to taxonomists for standard genome sequencing and annotation.</title>
        <authorList>
            <consortium name="The Broad Institute Genomics Platform"/>
            <consortium name="The Broad Institute Genome Sequencing Center for Infectious Disease"/>
            <person name="Wu L."/>
            <person name="Ma J."/>
        </authorList>
    </citation>
    <scope>NUCLEOTIDE SEQUENCE [LARGE SCALE GENOMIC DNA]</scope>
    <source>
        <strain evidence="4">CCM 8749</strain>
    </source>
</reference>
<evidence type="ECO:0000313" key="3">
    <source>
        <dbReference type="EMBL" id="MFC5987566.1"/>
    </source>
</evidence>
<sequence>MDRIVRTGIDRLPDLNHPMLSDRRIGIVTGPTGITADFRSTIEVCAGLASAKIAALFACEHGLYGERQAGETFGDEFEPYYGVPVYSLYGERRKPTSDMLEPLDTVIFDMQDTGVRFYTYLSTLFYVIEACAEYGKSLLVLDRPNPLGGLRCEGGLLVPGFESMVGAWTMPIRTGMTIGELAGMYNAERQLGCELEVVWLEGWNRRMEFQDTGLPWLMPSPNMPTMDTVRTYAGTCLLEGTNVSEGRGTTKPFEWIGAPWIDGRKLAGRMKSYGLPGIHFHPMYASPVYSKYKGQKCGGVQLFVTDPKAYQPVHTGLVLLHELSRQYPEHFEWLKPAEEGRRCFIDLLTGSDEVRKNIAKIYGLEHIISSWSSDVERWKRMREPYLRYEEGLG</sequence>
<dbReference type="Gene3D" id="3.90.1150.140">
    <property type="match status" value="1"/>
</dbReference>
<organism evidence="3 4">
    <name type="scientific">Marinicrinis lubricantis</name>
    <dbReference type="NCBI Taxonomy" id="2086470"/>
    <lineage>
        <taxon>Bacteria</taxon>
        <taxon>Bacillati</taxon>
        <taxon>Bacillota</taxon>
        <taxon>Bacilli</taxon>
        <taxon>Bacillales</taxon>
        <taxon>Paenibacillaceae</taxon>
    </lineage>
</organism>
<dbReference type="PANTHER" id="PTHR42915:SF1">
    <property type="entry name" value="PEPTIDOGLYCAN BETA-N-ACETYLMURAMIDASE NAMZ"/>
    <property type="match status" value="1"/>
</dbReference>
<dbReference type="Proteomes" id="UP001596250">
    <property type="component" value="Unassembled WGS sequence"/>
</dbReference>
<accession>A0ABW1IRB5</accession>
<evidence type="ECO:0000313" key="4">
    <source>
        <dbReference type="Proteomes" id="UP001596250"/>
    </source>
</evidence>
<dbReference type="PANTHER" id="PTHR42915">
    <property type="entry name" value="HYPOTHETICAL 460 KDA PROTEIN IN FEUA-SIGW INTERGENIC REGION [PRECURSOR]"/>
    <property type="match status" value="1"/>
</dbReference>
<dbReference type="PIRSF" id="PIRSF016719">
    <property type="entry name" value="UCP016719"/>
    <property type="match status" value="1"/>
</dbReference>
<proteinExistence type="predicted"/>